<dbReference type="OrthoDB" id="3904190at2759"/>
<accession>A0A9P8K1I4</accession>
<evidence type="ECO:0008006" key="3">
    <source>
        <dbReference type="Google" id="ProtNLM"/>
    </source>
</evidence>
<proteinExistence type="predicted"/>
<organism evidence="1 2">
    <name type="scientific">Aureobasidium melanogenum</name>
    <name type="common">Aureobasidium pullulans var. melanogenum</name>
    <dbReference type="NCBI Taxonomy" id="46634"/>
    <lineage>
        <taxon>Eukaryota</taxon>
        <taxon>Fungi</taxon>
        <taxon>Dikarya</taxon>
        <taxon>Ascomycota</taxon>
        <taxon>Pezizomycotina</taxon>
        <taxon>Dothideomycetes</taxon>
        <taxon>Dothideomycetidae</taxon>
        <taxon>Dothideales</taxon>
        <taxon>Saccotheciaceae</taxon>
        <taxon>Aureobasidium</taxon>
    </lineage>
</organism>
<feature type="non-terminal residue" evidence="1">
    <location>
        <position position="420"/>
    </location>
</feature>
<comment type="caution">
    <text evidence="1">The sequence shown here is derived from an EMBL/GenBank/DDBJ whole genome shotgun (WGS) entry which is preliminary data.</text>
</comment>
<reference evidence="1" key="2">
    <citation type="submission" date="2021-08" db="EMBL/GenBank/DDBJ databases">
        <authorList>
            <person name="Gostincar C."/>
            <person name="Sun X."/>
            <person name="Song Z."/>
            <person name="Gunde-Cimerman N."/>
        </authorList>
    </citation>
    <scope>NUCLEOTIDE SEQUENCE</scope>
    <source>
        <strain evidence="1">EXF-8016</strain>
    </source>
</reference>
<dbReference type="Proteomes" id="UP000767238">
    <property type="component" value="Unassembled WGS sequence"/>
</dbReference>
<evidence type="ECO:0000313" key="2">
    <source>
        <dbReference type="Proteomes" id="UP000767238"/>
    </source>
</evidence>
<dbReference type="SUPFAM" id="SSF52047">
    <property type="entry name" value="RNI-like"/>
    <property type="match status" value="1"/>
</dbReference>
<dbReference type="InterPro" id="IPR032675">
    <property type="entry name" value="LRR_dom_sf"/>
</dbReference>
<dbReference type="Gene3D" id="3.80.10.10">
    <property type="entry name" value="Ribonuclease Inhibitor"/>
    <property type="match status" value="1"/>
</dbReference>
<gene>
    <name evidence="1" type="ORF">KCV03_g9539</name>
</gene>
<sequence>MCIMDEDNFFIGLSEEVFLGGNDIRNEDFTFGSQAAAVPDTENTAQRFPSSDCLPSCASPAAERIGNVPEIWMNMLAQADQVTLQSAIRVNKAWYTEGLSFLWHSPTEAGLRFDGISRRQPESIALRAGLVRHIQYSVWTDRGYQGRTYNKSRKKQAMPELPNLTSLECLTSSLSERTAAQLRSIFVRSLKQVVIEDRVACNRYTGRLEELGGVSWFDIMCMECPDLETLNLGEGNMISREDFHHFLCRAVHLRTIKLDRGNEHLLIDLVRPLLKSLKVCPEWMMRHDSYDILSRMHALKYLDIAIADATITSGKLLSLQHLKHLVHLHIWPSDNIGTTRCTVTTAELVSFIEALPELIDFRIWLEFDFFCSEEAIEAAYDLPGGYPQFDNLDNRQSYLEYLRKMAEVEYEAASEELEQH</sequence>
<evidence type="ECO:0000313" key="1">
    <source>
        <dbReference type="EMBL" id="KAH0211920.1"/>
    </source>
</evidence>
<reference evidence="1" key="1">
    <citation type="journal article" date="2021" name="J Fungi (Basel)">
        <title>Virulence traits and population genomics of the black yeast Aureobasidium melanogenum.</title>
        <authorList>
            <person name="Cernosa A."/>
            <person name="Sun X."/>
            <person name="Gostincar C."/>
            <person name="Fang C."/>
            <person name="Gunde-Cimerman N."/>
            <person name="Song Z."/>
        </authorList>
    </citation>
    <scope>NUCLEOTIDE SEQUENCE</scope>
    <source>
        <strain evidence="1">EXF-8016</strain>
    </source>
</reference>
<dbReference type="AlphaFoldDB" id="A0A9P8K1I4"/>
<protein>
    <recommendedName>
        <fullName evidence="3">F-box domain-containing protein</fullName>
    </recommendedName>
</protein>
<dbReference type="EMBL" id="JAHFYH010000128">
    <property type="protein sequence ID" value="KAH0211920.1"/>
    <property type="molecule type" value="Genomic_DNA"/>
</dbReference>
<name>A0A9P8K1I4_AURME</name>